<accession>A0ABQ7F4L8</accession>
<sequence length="63" mass="6894">MSERRINVCAKERASERAIDIGLVVGAVKVSCWFCNDPAVKPVMPETATLAEFAKKIFARPTA</sequence>
<proteinExistence type="predicted"/>
<evidence type="ECO:0000313" key="2">
    <source>
        <dbReference type="Proteomes" id="UP000266723"/>
    </source>
</evidence>
<comment type="caution">
    <text evidence="1">The sequence shown here is derived from an EMBL/GenBank/DDBJ whole genome shotgun (WGS) entry which is preliminary data.</text>
</comment>
<gene>
    <name evidence="1" type="ORF">DY000_02044900</name>
</gene>
<dbReference type="EMBL" id="QGKV02000297">
    <property type="protein sequence ID" value="KAF3610709.1"/>
    <property type="molecule type" value="Genomic_DNA"/>
</dbReference>
<protein>
    <submittedName>
        <fullName evidence="1">Uncharacterized protein</fullName>
    </submittedName>
</protein>
<organism evidence="1 2">
    <name type="scientific">Brassica cretica</name>
    <name type="common">Mustard</name>
    <dbReference type="NCBI Taxonomy" id="69181"/>
    <lineage>
        <taxon>Eukaryota</taxon>
        <taxon>Viridiplantae</taxon>
        <taxon>Streptophyta</taxon>
        <taxon>Embryophyta</taxon>
        <taxon>Tracheophyta</taxon>
        <taxon>Spermatophyta</taxon>
        <taxon>Magnoliopsida</taxon>
        <taxon>eudicotyledons</taxon>
        <taxon>Gunneridae</taxon>
        <taxon>Pentapetalae</taxon>
        <taxon>rosids</taxon>
        <taxon>malvids</taxon>
        <taxon>Brassicales</taxon>
        <taxon>Brassicaceae</taxon>
        <taxon>Brassiceae</taxon>
        <taxon>Brassica</taxon>
    </lineage>
</organism>
<evidence type="ECO:0000313" key="1">
    <source>
        <dbReference type="EMBL" id="KAF3610709.1"/>
    </source>
</evidence>
<keyword evidence="2" id="KW-1185">Reference proteome</keyword>
<name>A0ABQ7F4L8_BRACR</name>
<dbReference type="Proteomes" id="UP000266723">
    <property type="component" value="Unassembled WGS sequence"/>
</dbReference>
<reference evidence="1 2" key="1">
    <citation type="journal article" date="2020" name="BMC Genomics">
        <title>Intraspecific diversification of the crop wild relative Brassica cretica Lam. using demographic model selection.</title>
        <authorList>
            <person name="Kioukis A."/>
            <person name="Michalopoulou V.A."/>
            <person name="Briers L."/>
            <person name="Pirintsos S."/>
            <person name="Studholme D.J."/>
            <person name="Pavlidis P."/>
            <person name="Sarris P.F."/>
        </authorList>
    </citation>
    <scope>NUCLEOTIDE SEQUENCE [LARGE SCALE GENOMIC DNA]</scope>
    <source>
        <strain evidence="2">cv. PFS-1207/04</strain>
    </source>
</reference>